<dbReference type="SMART" id="SM00457">
    <property type="entry name" value="MACPF"/>
    <property type="match status" value="1"/>
</dbReference>
<dbReference type="EMBL" id="RSCJ01000042">
    <property type="protein sequence ID" value="RUR72794.1"/>
    <property type="molecule type" value="Genomic_DNA"/>
</dbReference>
<dbReference type="PANTHER" id="PTHR45742">
    <property type="entry name" value="COMPLEMENT COMPONENT C6"/>
    <property type="match status" value="1"/>
</dbReference>
<comment type="caution">
    <text evidence="7">The sequence shown here is derived from an EMBL/GenBank/DDBJ whole genome shotgun (WGS) entry which is preliminary data.</text>
</comment>
<feature type="domain" description="MACPF" evidence="6">
    <location>
        <begin position="1"/>
        <end position="241"/>
    </location>
</feature>
<keyword evidence="4" id="KW-0472">Membrane</keyword>
<reference evidence="7 8" key="1">
    <citation type="journal article" date="2019" name="Genome Biol. Evol.">
        <title>Day and night: Metabolic profiles and evolutionary relationships of six axenic non-marine cyanobacteria.</title>
        <authorList>
            <person name="Will S.E."/>
            <person name="Henke P."/>
            <person name="Boedeker C."/>
            <person name="Huang S."/>
            <person name="Brinkmann H."/>
            <person name="Rohde M."/>
            <person name="Jarek M."/>
            <person name="Friedl T."/>
            <person name="Seufert S."/>
            <person name="Schumacher M."/>
            <person name="Overmann J."/>
            <person name="Neumann-Schaal M."/>
            <person name="Petersen J."/>
        </authorList>
    </citation>
    <scope>NUCLEOTIDE SEQUENCE [LARGE SCALE GENOMIC DNA]</scope>
    <source>
        <strain evidence="7 8">PCC 6912</strain>
    </source>
</reference>
<dbReference type="OrthoDB" id="524886at2"/>
<proteinExistence type="predicted"/>
<evidence type="ECO:0000256" key="1">
    <source>
        <dbReference type="ARBA" id="ARBA00004370"/>
    </source>
</evidence>
<keyword evidence="8" id="KW-1185">Reference proteome</keyword>
<dbReference type="AlphaFoldDB" id="A0A3S0ZLE6"/>
<dbReference type="STRING" id="211165.GCA_000317285_04646"/>
<evidence type="ECO:0000256" key="4">
    <source>
        <dbReference type="ARBA" id="ARBA00023136"/>
    </source>
</evidence>
<dbReference type="PROSITE" id="PS51412">
    <property type="entry name" value="MACPF_2"/>
    <property type="match status" value="1"/>
</dbReference>
<dbReference type="RefSeq" id="WP_016874793.1">
    <property type="nucleotide sequence ID" value="NZ_AJLN01000113.1"/>
</dbReference>
<keyword evidence="3" id="KW-0964">Secreted</keyword>
<organism evidence="7 8">
    <name type="scientific">Chlorogloeopsis fritschii PCC 6912</name>
    <dbReference type="NCBI Taxonomy" id="211165"/>
    <lineage>
        <taxon>Bacteria</taxon>
        <taxon>Bacillati</taxon>
        <taxon>Cyanobacteriota</taxon>
        <taxon>Cyanophyceae</taxon>
        <taxon>Nostocales</taxon>
        <taxon>Chlorogloeopsidaceae</taxon>
        <taxon>Chlorogloeopsis</taxon>
    </lineage>
</organism>
<dbReference type="PROSITE" id="PS00279">
    <property type="entry name" value="MACPF_1"/>
    <property type="match status" value="1"/>
</dbReference>
<comment type="subcellular location">
    <subcellularLocation>
        <location evidence="1">Membrane</location>
    </subcellularLocation>
    <subcellularLocation>
        <location evidence="2">Secreted</location>
    </subcellularLocation>
</comment>
<keyword evidence="5" id="KW-1015">Disulfide bond</keyword>
<evidence type="ECO:0000256" key="3">
    <source>
        <dbReference type="ARBA" id="ARBA00022525"/>
    </source>
</evidence>
<evidence type="ECO:0000313" key="7">
    <source>
        <dbReference type="EMBL" id="RUR72794.1"/>
    </source>
</evidence>
<dbReference type="GO" id="GO:0005579">
    <property type="term" value="C:membrane attack complex"/>
    <property type="evidence" value="ECO:0007669"/>
    <property type="project" value="TreeGrafter"/>
</dbReference>
<evidence type="ECO:0000259" key="6">
    <source>
        <dbReference type="PROSITE" id="PS51412"/>
    </source>
</evidence>
<name>A0A3S0ZLE6_CHLFR</name>
<dbReference type="GO" id="GO:0006956">
    <property type="term" value="P:complement activation"/>
    <property type="evidence" value="ECO:0007669"/>
    <property type="project" value="TreeGrafter"/>
</dbReference>
<dbReference type="PANTHER" id="PTHR45742:SF8">
    <property type="entry name" value="FLOCCULATION PROTEIN FLO11"/>
    <property type="match status" value="1"/>
</dbReference>
<evidence type="ECO:0000256" key="2">
    <source>
        <dbReference type="ARBA" id="ARBA00004613"/>
    </source>
</evidence>
<dbReference type="GO" id="GO:0005576">
    <property type="term" value="C:extracellular region"/>
    <property type="evidence" value="ECO:0007669"/>
    <property type="project" value="UniProtKB-SubCell"/>
</dbReference>
<dbReference type="Pfam" id="PF01823">
    <property type="entry name" value="MACPF"/>
    <property type="match status" value="1"/>
</dbReference>
<dbReference type="Proteomes" id="UP000268857">
    <property type="component" value="Unassembled WGS sequence"/>
</dbReference>
<dbReference type="InterPro" id="IPR020864">
    <property type="entry name" value="MACPF"/>
</dbReference>
<gene>
    <name evidence="7" type="ORF">PCC6912_60650</name>
</gene>
<accession>A0A3S0ZLE6</accession>
<evidence type="ECO:0000313" key="8">
    <source>
        <dbReference type="Proteomes" id="UP000268857"/>
    </source>
</evidence>
<sequence length="374" mass="42997">MLLSTYDFQQKFSQNVSLGVGIPQGFAFSNSTTYNKVEQETRTRTNLYSYTQVEFIDHELRLLLHQTDFLPIGEELYQAVLALPSVANKQAYRQFIDKFGTHFSTNVAFGGRAYQFIKMSREDYRRMVLEGINVSVEAEGTFKNVTGQVGSGTETQKSKIFRSTVERGRENIQWIGGTPNRDLNTWLQTIRQDPVPTKLQLYPLYELFTKERFPEDSAIAQKQKLMRESVEQYIQTQGHQSRSTTPSDWEVVAEDVTVSLAAANGQKSRVSQNFFLNYPDIRVRWNIEGVHDSVKPNIRFTVMEDKSNASDRSRLNDVKNGDTSNAHLTTINPNKLYIGRLSYRDPKTNKEYKHKDVFTQVGVNEFRIKITVVL</sequence>
<evidence type="ECO:0000256" key="5">
    <source>
        <dbReference type="ARBA" id="ARBA00023157"/>
    </source>
</evidence>
<dbReference type="InterPro" id="IPR020863">
    <property type="entry name" value="MACPF_CS"/>
</dbReference>
<protein>
    <recommendedName>
        <fullName evidence="6">MACPF domain-containing protein</fullName>
    </recommendedName>
</protein>